<proteinExistence type="inferred from homology"/>
<evidence type="ECO:0000256" key="3">
    <source>
        <dbReference type="PROSITE-ProRule" id="PRU00278"/>
    </source>
</evidence>
<protein>
    <submittedName>
        <fullName evidence="6">Nodulation-signaling pathway 2 protein</fullName>
    </submittedName>
</protein>
<comment type="caution">
    <text evidence="6">The sequence shown here is derived from an EMBL/GenBank/DDBJ whole genome shotgun (WGS) entry which is preliminary data.</text>
</comment>
<sequence>MEVGMDELMELWHPSCTFVSNSATENDFGCLSYYSPYAAAGENGLFDQALLESMLMETEYVGTGEISGVPGLQDWSTTISPCTTASAGSPVDETPPLAAAFLNDAGEDGREVRVLHLLMAAAEALSGVCKSRELARVILARLRELEAAAGRGAFYRLAAHFADALTGILEGGGYRGGEPHRPGDVLEAFQLLQDMSPYVKFGHFTANQGILEAIAGERRVHIVDYDIMEGVQWVALMQALVSKSDGLPPPRVRITAVTGAVGCGRRSIATVQDTGRRLAAFAASVGLQFSFGQCRMNDGEEFRPAAVKLVKGEAVVLNCVLHPPHLPHRNAASVGSFLSGAASLGARVVTLVEEDGRGGGATAGDFLGEFMDEMQRYSAILDSLEAGFPMQGRAREVVERVILGPRIAGAVERAYRRREEKEAAGLEQWGWRLEAAGFDRAELSFFNLCQARLLVGLFNDGYRIEEDGVNKLVLCWKSRRLFSASIWAAPAYKPPSPVTGANSF</sequence>
<evidence type="ECO:0000313" key="7">
    <source>
        <dbReference type="Proteomes" id="UP001418222"/>
    </source>
</evidence>
<evidence type="ECO:0000256" key="4">
    <source>
        <dbReference type="PROSITE-ProRule" id="PRU01191"/>
    </source>
</evidence>
<reference evidence="6 7" key="1">
    <citation type="journal article" date="2022" name="Nat. Plants">
        <title>Genomes of leafy and leafless Platanthera orchids illuminate the evolution of mycoheterotrophy.</title>
        <authorList>
            <person name="Li M.H."/>
            <person name="Liu K.W."/>
            <person name="Li Z."/>
            <person name="Lu H.C."/>
            <person name="Ye Q.L."/>
            <person name="Zhang D."/>
            <person name="Wang J.Y."/>
            <person name="Li Y.F."/>
            <person name="Zhong Z.M."/>
            <person name="Liu X."/>
            <person name="Yu X."/>
            <person name="Liu D.K."/>
            <person name="Tu X.D."/>
            <person name="Liu B."/>
            <person name="Hao Y."/>
            <person name="Liao X.Y."/>
            <person name="Jiang Y.T."/>
            <person name="Sun W.H."/>
            <person name="Chen J."/>
            <person name="Chen Y.Q."/>
            <person name="Ai Y."/>
            <person name="Zhai J.W."/>
            <person name="Wu S.S."/>
            <person name="Zhou Z."/>
            <person name="Hsiao Y.Y."/>
            <person name="Wu W.L."/>
            <person name="Chen Y.Y."/>
            <person name="Lin Y.F."/>
            <person name="Hsu J.L."/>
            <person name="Li C.Y."/>
            <person name="Wang Z.W."/>
            <person name="Zhao X."/>
            <person name="Zhong W.Y."/>
            <person name="Ma X.K."/>
            <person name="Ma L."/>
            <person name="Huang J."/>
            <person name="Chen G.Z."/>
            <person name="Huang M.Z."/>
            <person name="Huang L."/>
            <person name="Peng D.H."/>
            <person name="Luo Y.B."/>
            <person name="Zou S.Q."/>
            <person name="Chen S.P."/>
            <person name="Lan S."/>
            <person name="Tsai W.C."/>
            <person name="Van de Peer Y."/>
            <person name="Liu Z.J."/>
        </authorList>
    </citation>
    <scope>NUCLEOTIDE SEQUENCE [LARGE SCALE GENOMIC DNA]</scope>
    <source>
        <strain evidence="6">Lor287</strain>
    </source>
</reference>
<comment type="caution">
    <text evidence="4">Lacks conserved residue(s) required for the propagation of feature annotation.</text>
</comment>
<evidence type="ECO:0000313" key="6">
    <source>
        <dbReference type="EMBL" id="KAK8940923.1"/>
    </source>
</evidence>
<organism evidence="6 7">
    <name type="scientific">Platanthera zijinensis</name>
    <dbReference type="NCBI Taxonomy" id="2320716"/>
    <lineage>
        <taxon>Eukaryota</taxon>
        <taxon>Viridiplantae</taxon>
        <taxon>Streptophyta</taxon>
        <taxon>Embryophyta</taxon>
        <taxon>Tracheophyta</taxon>
        <taxon>Spermatophyta</taxon>
        <taxon>Magnoliopsida</taxon>
        <taxon>Liliopsida</taxon>
        <taxon>Asparagales</taxon>
        <taxon>Orchidaceae</taxon>
        <taxon>Orchidoideae</taxon>
        <taxon>Orchideae</taxon>
        <taxon>Orchidinae</taxon>
        <taxon>Platanthera</taxon>
    </lineage>
</organism>
<evidence type="ECO:0000256" key="2">
    <source>
        <dbReference type="ARBA" id="ARBA00023163"/>
    </source>
</evidence>
<dbReference type="GO" id="GO:0003755">
    <property type="term" value="F:peptidyl-prolyl cis-trans isomerase activity"/>
    <property type="evidence" value="ECO:0007669"/>
    <property type="project" value="UniProtKB-KW"/>
</dbReference>
<feature type="short sequence motif" description="VHIID" evidence="4">
    <location>
        <begin position="220"/>
        <end position="224"/>
    </location>
</feature>
<gene>
    <name evidence="6" type="primary">NSP2</name>
    <name evidence="6" type="ORF">KSP39_PZI010241</name>
</gene>
<evidence type="ECO:0000256" key="1">
    <source>
        <dbReference type="ARBA" id="ARBA00023015"/>
    </source>
</evidence>
<dbReference type="AlphaFoldDB" id="A0AAP0BJR7"/>
<feature type="region of interest" description="Leucine repeat II (LRII)" evidence="4">
    <location>
        <begin position="273"/>
        <end position="305"/>
    </location>
</feature>
<dbReference type="PROSITE" id="PS50198">
    <property type="entry name" value="PPIC_PPIASE_2"/>
    <property type="match status" value="1"/>
</dbReference>
<dbReference type="Pfam" id="PF03514">
    <property type="entry name" value="GRAS"/>
    <property type="match status" value="1"/>
</dbReference>
<dbReference type="PANTHER" id="PTHR31636">
    <property type="entry name" value="OSJNBA0084A10.13 PROTEIN-RELATED"/>
    <property type="match status" value="1"/>
</dbReference>
<keyword evidence="3" id="KW-0413">Isomerase</keyword>
<dbReference type="Proteomes" id="UP001418222">
    <property type="component" value="Unassembled WGS sequence"/>
</dbReference>
<dbReference type="PROSITE" id="PS50985">
    <property type="entry name" value="GRAS"/>
    <property type="match status" value="1"/>
</dbReference>
<comment type="similarity">
    <text evidence="4">Belongs to the GRAS family.</text>
</comment>
<keyword evidence="2" id="KW-0804">Transcription</keyword>
<keyword evidence="1" id="KW-0805">Transcription regulation</keyword>
<accession>A0AAP0BJR7</accession>
<evidence type="ECO:0000259" key="5">
    <source>
        <dbReference type="PROSITE" id="PS50198"/>
    </source>
</evidence>
<dbReference type="EMBL" id="JBBWWQ010000008">
    <property type="protein sequence ID" value="KAK8940923.1"/>
    <property type="molecule type" value="Genomic_DNA"/>
</dbReference>
<keyword evidence="3" id="KW-0697">Rotamase</keyword>
<keyword evidence="7" id="KW-1185">Reference proteome</keyword>
<feature type="domain" description="PpiC" evidence="5">
    <location>
        <begin position="109"/>
        <end position="190"/>
    </location>
</feature>
<dbReference type="InterPro" id="IPR000297">
    <property type="entry name" value="PPIase_PpiC"/>
</dbReference>
<dbReference type="InterPro" id="IPR005202">
    <property type="entry name" value="TF_GRAS"/>
</dbReference>
<name>A0AAP0BJR7_9ASPA</name>
<feature type="region of interest" description="SAW" evidence="4">
    <location>
        <begin position="412"/>
        <end position="488"/>
    </location>
</feature>